<dbReference type="EMBL" id="MTKT01000157">
    <property type="protein sequence ID" value="OWM91619.1"/>
    <property type="molecule type" value="Genomic_DNA"/>
</dbReference>
<evidence type="ECO:0000313" key="3">
    <source>
        <dbReference type="Proteomes" id="UP000197138"/>
    </source>
</evidence>
<reference evidence="3" key="1">
    <citation type="journal article" date="2017" name="Plant J.">
        <title>The pomegranate (Punica granatum L.) genome and the genomics of punicalagin biosynthesis.</title>
        <authorList>
            <person name="Qin G."/>
            <person name="Xu C."/>
            <person name="Ming R."/>
            <person name="Tang H."/>
            <person name="Guyot R."/>
            <person name="Kramer E.M."/>
            <person name="Hu Y."/>
            <person name="Yi X."/>
            <person name="Qi Y."/>
            <person name="Xu X."/>
            <person name="Gao Z."/>
            <person name="Pan H."/>
            <person name="Jian J."/>
            <person name="Tian Y."/>
            <person name="Yue Z."/>
            <person name="Xu Y."/>
        </authorList>
    </citation>
    <scope>NUCLEOTIDE SEQUENCE [LARGE SCALE GENOMIC DNA]</scope>
    <source>
        <strain evidence="3">cv. Dabenzi</strain>
    </source>
</reference>
<proteinExistence type="predicted"/>
<evidence type="ECO:0000256" key="1">
    <source>
        <dbReference type="SAM" id="MobiDB-lite"/>
    </source>
</evidence>
<sequence>MLCKINGKAWKGEEDSALQNQRAGPGEVKKDCFTESTARPENVKKDCFAESTSRAWRGEEGNALQNQRACRINDKARKGEEESALQNQWAGPEEVKKNCFVESTGLQNQRQGPERLVYASDDAVTECFAVCCMIAMQSYDRIGRWPKGSPLGLKLLAVV</sequence>
<gene>
    <name evidence="2" type="ORF">CDL15_Pgr022368</name>
</gene>
<feature type="region of interest" description="Disordered" evidence="1">
    <location>
        <begin position="1"/>
        <end position="28"/>
    </location>
</feature>
<comment type="caution">
    <text evidence="2">The sequence shown here is derived from an EMBL/GenBank/DDBJ whole genome shotgun (WGS) entry which is preliminary data.</text>
</comment>
<accession>A0A218Y464</accession>
<organism evidence="2 3">
    <name type="scientific">Punica granatum</name>
    <name type="common">Pomegranate</name>
    <dbReference type="NCBI Taxonomy" id="22663"/>
    <lineage>
        <taxon>Eukaryota</taxon>
        <taxon>Viridiplantae</taxon>
        <taxon>Streptophyta</taxon>
        <taxon>Embryophyta</taxon>
        <taxon>Tracheophyta</taxon>
        <taxon>Spermatophyta</taxon>
        <taxon>Magnoliopsida</taxon>
        <taxon>eudicotyledons</taxon>
        <taxon>Gunneridae</taxon>
        <taxon>Pentapetalae</taxon>
        <taxon>rosids</taxon>
        <taxon>malvids</taxon>
        <taxon>Myrtales</taxon>
        <taxon>Lythraceae</taxon>
        <taxon>Punica</taxon>
    </lineage>
</organism>
<protein>
    <submittedName>
        <fullName evidence="2">Uncharacterized protein</fullName>
    </submittedName>
</protein>
<dbReference type="AlphaFoldDB" id="A0A218Y464"/>
<evidence type="ECO:0000313" key="2">
    <source>
        <dbReference type="EMBL" id="OWM91619.1"/>
    </source>
</evidence>
<name>A0A218Y464_PUNGR</name>
<dbReference type="Proteomes" id="UP000197138">
    <property type="component" value="Unassembled WGS sequence"/>
</dbReference>